<accession>A0A1M6ZCD1</accession>
<dbReference type="Gene3D" id="3.40.630.120">
    <property type="match status" value="1"/>
</dbReference>
<dbReference type="InterPro" id="IPR041644">
    <property type="entry name" value="GNAT_C"/>
</dbReference>
<feature type="domain" description="GNAT-like C-terminal" evidence="2">
    <location>
        <begin position="129"/>
        <end position="167"/>
    </location>
</feature>
<dbReference type="Pfam" id="PF18164">
    <property type="entry name" value="GNAT_C"/>
    <property type="match status" value="1"/>
</dbReference>
<feature type="domain" description="N-acyltransferase N-terminal" evidence="1">
    <location>
        <begin position="4"/>
        <end position="126"/>
    </location>
</feature>
<gene>
    <name evidence="3" type="ORF">SAMN02745136_04549</name>
</gene>
<dbReference type="AlphaFoldDB" id="A0A1M6ZCD1"/>
<dbReference type="STRING" id="1121322.SAMN02745136_04549"/>
<dbReference type="OrthoDB" id="2139859at2"/>
<organism evidence="3 4">
    <name type="scientific">Anaerocolumna jejuensis DSM 15929</name>
    <dbReference type="NCBI Taxonomy" id="1121322"/>
    <lineage>
        <taxon>Bacteria</taxon>
        <taxon>Bacillati</taxon>
        <taxon>Bacillota</taxon>
        <taxon>Clostridia</taxon>
        <taxon>Lachnospirales</taxon>
        <taxon>Lachnospiraceae</taxon>
        <taxon>Anaerocolumna</taxon>
    </lineage>
</organism>
<dbReference type="EMBL" id="FRAC01000028">
    <property type="protein sequence ID" value="SHL28138.1"/>
    <property type="molecule type" value="Genomic_DNA"/>
</dbReference>
<protein>
    <submittedName>
        <fullName evidence="3">Uncharacterized protein</fullName>
    </submittedName>
</protein>
<dbReference type="Pfam" id="PF18082">
    <property type="entry name" value="NAT_N"/>
    <property type="match status" value="1"/>
</dbReference>
<name>A0A1M6ZCD1_9FIRM</name>
<sequence>MSLLKGLLEGIHMPEEAAEKIIQLEKEIDYEKLKPMVSKLYERKVWQEGLEELKTELGEDPKGYKILTCMLTAALDTYKIYKEKGIQDKIFYDTFGCFSRFVKEHLASYGSYGFDRCWWTPRQLSMEEFRLGELEFELEKWKGENVISVHIPSDAKLTKENCQASYK</sequence>
<evidence type="ECO:0000313" key="4">
    <source>
        <dbReference type="Proteomes" id="UP000184386"/>
    </source>
</evidence>
<evidence type="ECO:0000313" key="3">
    <source>
        <dbReference type="EMBL" id="SHL28138.1"/>
    </source>
</evidence>
<proteinExistence type="predicted"/>
<keyword evidence="4" id="KW-1185">Reference proteome</keyword>
<reference evidence="3 4" key="1">
    <citation type="submission" date="2016-11" db="EMBL/GenBank/DDBJ databases">
        <authorList>
            <person name="Jaros S."/>
            <person name="Januszkiewicz K."/>
            <person name="Wedrychowicz H."/>
        </authorList>
    </citation>
    <scope>NUCLEOTIDE SEQUENCE [LARGE SCALE GENOMIC DNA]</scope>
    <source>
        <strain evidence="3 4">DSM 15929</strain>
    </source>
</reference>
<evidence type="ECO:0000259" key="2">
    <source>
        <dbReference type="Pfam" id="PF18164"/>
    </source>
</evidence>
<dbReference type="Proteomes" id="UP000184386">
    <property type="component" value="Unassembled WGS sequence"/>
</dbReference>
<dbReference type="InterPro" id="IPR041273">
    <property type="entry name" value="NAT_N"/>
</dbReference>
<evidence type="ECO:0000259" key="1">
    <source>
        <dbReference type="Pfam" id="PF18082"/>
    </source>
</evidence>